<dbReference type="Gene3D" id="2.60.40.1080">
    <property type="match status" value="1"/>
</dbReference>
<dbReference type="InterPro" id="IPR001764">
    <property type="entry name" value="Glyco_hydro_3_N"/>
</dbReference>
<evidence type="ECO:0000256" key="5">
    <source>
        <dbReference type="ARBA" id="ARBA00022801"/>
    </source>
</evidence>
<dbReference type="Gene3D" id="3.20.20.80">
    <property type="entry name" value="Glycosidases"/>
    <property type="match status" value="1"/>
</dbReference>
<evidence type="ECO:0000256" key="7">
    <source>
        <dbReference type="SAM" id="MobiDB-lite"/>
    </source>
</evidence>
<evidence type="ECO:0000259" key="8">
    <source>
        <dbReference type="PROSITE" id="PS51175"/>
    </source>
</evidence>
<evidence type="ECO:0000256" key="2">
    <source>
        <dbReference type="ARBA" id="ARBA00005336"/>
    </source>
</evidence>
<dbReference type="SMART" id="SM00606">
    <property type="entry name" value="CBD_IV"/>
    <property type="match status" value="3"/>
</dbReference>
<dbReference type="Gene3D" id="3.40.50.1700">
    <property type="entry name" value="Glycoside hydrolase family 3 C-terminal domain"/>
    <property type="match status" value="1"/>
</dbReference>
<dbReference type="Gene3D" id="3.20.20.300">
    <property type="entry name" value="Glycoside hydrolase, family 3, N-terminal domain"/>
    <property type="match status" value="1"/>
</dbReference>
<evidence type="ECO:0000256" key="6">
    <source>
        <dbReference type="ARBA" id="ARBA00023295"/>
    </source>
</evidence>
<evidence type="ECO:0000256" key="3">
    <source>
        <dbReference type="ARBA" id="ARBA00012744"/>
    </source>
</evidence>
<dbReference type="GO" id="GO:0009251">
    <property type="term" value="P:glucan catabolic process"/>
    <property type="evidence" value="ECO:0007669"/>
    <property type="project" value="TreeGrafter"/>
</dbReference>
<dbReference type="RefSeq" id="WP_134751138.1">
    <property type="nucleotide sequence ID" value="NZ_MYFO02000006.1"/>
</dbReference>
<dbReference type="InterPro" id="IPR033453">
    <property type="entry name" value="Glyco_hydro_30_TIM-barrel"/>
</dbReference>
<feature type="domain" description="CBM6" evidence="8">
    <location>
        <begin position="663"/>
        <end position="789"/>
    </location>
</feature>
<dbReference type="Proteomes" id="UP000298246">
    <property type="component" value="Unassembled WGS sequence"/>
</dbReference>
<dbReference type="CDD" id="cd04080">
    <property type="entry name" value="CBM6_cellulase-like"/>
    <property type="match status" value="2"/>
</dbReference>
<comment type="similarity">
    <text evidence="2">Belongs to the glycosyl hydrolase 3 family.</text>
</comment>
<dbReference type="Pfam" id="PF02055">
    <property type="entry name" value="Glyco_hydro_30"/>
    <property type="match status" value="1"/>
</dbReference>
<gene>
    <name evidence="10" type="ORF">B5M42_07020</name>
</gene>
<dbReference type="InterPro" id="IPR036962">
    <property type="entry name" value="Glyco_hydro_3_N_sf"/>
</dbReference>
<keyword evidence="5" id="KW-0378">Hydrolase</keyword>
<dbReference type="PRINTS" id="PR00133">
    <property type="entry name" value="GLHYDRLASE3"/>
</dbReference>
<dbReference type="SMART" id="SM00635">
    <property type="entry name" value="BID_2"/>
    <property type="match status" value="1"/>
</dbReference>
<evidence type="ECO:0000256" key="1">
    <source>
        <dbReference type="ARBA" id="ARBA00000448"/>
    </source>
</evidence>
<feature type="domain" description="SLH" evidence="9">
    <location>
        <begin position="2029"/>
        <end position="2088"/>
    </location>
</feature>
<dbReference type="Gene3D" id="2.60.120.260">
    <property type="entry name" value="Galactose-binding domain-like"/>
    <property type="match status" value="3"/>
</dbReference>
<dbReference type="InterPro" id="IPR051915">
    <property type="entry name" value="Cellulose_Degrad_GH3"/>
</dbReference>
<dbReference type="GO" id="GO:0030246">
    <property type="term" value="F:carbohydrate binding"/>
    <property type="evidence" value="ECO:0007669"/>
    <property type="project" value="InterPro"/>
</dbReference>
<dbReference type="InterPro" id="IPR001119">
    <property type="entry name" value="SLH_dom"/>
</dbReference>
<accession>A0A4Y8Q8H7</accession>
<dbReference type="InterPro" id="IPR036881">
    <property type="entry name" value="Glyco_hydro_3_C_sf"/>
</dbReference>
<keyword evidence="4" id="KW-0732">Signal</keyword>
<feature type="compositionally biased region" description="Low complexity" evidence="7">
    <location>
        <begin position="1821"/>
        <end position="1832"/>
    </location>
</feature>
<comment type="catalytic activity">
    <reaction evidence="1">
        <text>Hydrolysis of terminal, non-reducing beta-D-glucosyl residues with release of beta-D-glucose.</text>
        <dbReference type="EC" id="3.2.1.21"/>
    </reaction>
</comment>
<dbReference type="InterPro" id="IPR059177">
    <property type="entry name" value="GH29D-like_dom"/>
</dbReference>
<evidence type="ECO:0000259" key="9">
    <source>
        <dbReference type="PROSITE" id="PS51272"/>
    </source>
</evidence>
<reference evidence="10 11" key="1">
    <citation type="submission" date="2017-03" db="EMBL/GenBank/DDBJ databases">
        <title>Isolation of Levoglucosan Utilizing Bacteria.</title>
        <authorList>
            <person name="Arya A.S."/>
        </authorList>
    </citation>
    <scope>NUCLEOTIDE SEQUENCE [LARGE SCALE GENOMIC DNA]</scope>
    <source>
        <strain evidence="10 11">MEC069</strain>
    </source>
</reference>
<dbReference type="InterPro" id="IPR005084">
    <property type="entry name" value="CBM6"/>
</dbReference>
<dbReference type="InterPro" id="IPR017853">
    <property type="entry name" value="GH"/>
</dbReference>
<dbReference type="InterPro" id="IPR013780">
    <property type="entry name" value="Glyco_hydro_b"/>
</dbReference>
<sequence length="2216" mass="236625">MKTWKHQISLLLAVFLLHSSLFGLTVWASDSQPSAPAAYWNSAKPVEERVADLLSRMTLEEKVGQLVQAERASVTPEEVQQYFLGSVFSGGGSFPNGKQADSTQGKWASLVDSYQSGALSTRLGIPILYGVDAIHGHNNLVGATLFPHNIGLGASRDTALVEQIGQATAQEIRAAGTNWAFSPTIADPQNAMWGRTYEGFSDNQQLVGEMGEALVKGLQGETRGQLKNGDRVVATAKHFFGEGMTENGLNQGNVTGMSESDIVELDLPMYRAAVEAGVRTVMASYNSIQGIKMHANKRMLTDVLKGTGEGQLGFTGFVVSDYNAVQQITKDWNNNPVSGLKDQLRVAINAGVDMLMMTSDWKASITNLKDLVNNGDIPMERLNDAVTRILRVKFEAGVFEHPMTDSSLASAFGSTEHRELARKAVSESLVLLKNDTVNGQPIMSQLSGAGMNRIFVAGKSADDIGLQAGGWSITWQGAKGPTTTGTTLLQGIRNVVGSSKTVTYNKHGRGAAGNDVAIVFIGETPYAETNGDNLNKLKLDAEDLATLDNVKASGVPTIVVLVSGRPLMIADRLNDWAGLVEAWLPGTEGQGVADVLFGNRDFTGKLPIRWPFYTEAYTNPELGQSNLEEQYILFNYGYGLTKAEETPTLPAMPDKPGPVDPYVKVEAESYTNKSDGLKSESSSDAGGGLDMGYTSTGAWLEYMIDVPVTGTYDVDVRYAGGDSSITDSGIQFFNAGGSQIGELSGIGNTGGWQTWKTATAHNIALTAGVQKIKLQFIKGGLNFNWFGSTGFSPVPPQSGNNGGADILPQPAVEGGEAAVESWVSSERNSQSMQWYYAPQWQAGDGARQLTQQSSLDLTAIGNDPDATTIAINPGKKYQSIMGMGSSLEESTIFNLTKMSDSKQQELLTRLASPDNGIGISMTRVTIGTADFTARKFYSYDDMPAGQTDPELQHFSIQNDIDFGIIPTLQKLVAIHPDMKFFASPWSPPGWMKTTDSMIKGEVKDEYLPILAKYYVKFIQAYQAQGIHISAMTLQNEPLLEIEYPSTKMSWQQEAKLATLLHQELENAGLDVKLWIFDHNFNDTMNYPAPLLADAANRAAVDGTAFHDYSGDPSMMSQLHDLYPDENIYLTERAVWGTAGADRMAQYFRNWAKSYNSWVTMLDSDISTHQWVGTPDPTMIIQDSGHPDEYWLTPEYYMLGNYSKFVKPDYIRIDSDYGSKEHVTNVSFMSPDEKTIVSIVVNQTDTAQKFKMVSDGTQIAAEIPAKSVVTYKWDRIVLATEEPLTLTVTPNSLPYNVHQQELNLTVTGLTYGAALGAISLNPEAAGMGISLGDITYENAAQANVQLLWDSSKAYYVNAPLTVTAATYSETGAGQTLSAKVMLTGTDHKPAGTDIGSSLTANDYNRLQGVAITDADTAGAKLTGFNVGDWADFQMSVPATGKYAVTLSVNSPNGGGFLLQNENGETLGSYTIPNLYGSTGWMGARLSVQLPQGTHTLRVLGSSGSFDLQRIAFEPVAAANVGDGAVKIEAEQYTAAGQQVIQYDSNFTNLGYTAGGSTFDYLVNVAQPGYYKVQLHYATPQGGVSASVLADGAAKGSVALPSTGGWGNYQNASVGVTLNAGMQTLRIVDNGDGFNFDYLTIEPSVPEVVKQKAPAPVITANAQFATLTTPVQGAAIHYTTDGSLPTADSPVYTAPISLAGVQVIRAITSKDDMQTSFVAFLSASVTYVPVAGISISPGELTLAAGASHLLKVTLQPEYVSNDAVTWVSSNTAIATVNSVGKVTAIKPGQATMTATTVDGGKQATAVVTVIRNTGGSQTGGQPAGTPATKATTGPGKVQLQPASDVNGLAQVKVQADDIQAALAAATEHKLSFVVAPAAGTKQVKLDIPVQAILTDNRIQSIELNTGLTTVTFSPQLISKFGGASASALQLSVQSVDPSELPESIRERMEGGTVYNFDLSVDGTAISSFGDSLVQVGIPYTLRAGEHANNVIIYYISETGQLEIVKNGLYNPVTGDVEFKPKHFSQYAAAYAKASFTDTFVTAWAEASINALAARGAVQGTGNGLFDPTGQVTRAQFIQMLIETFDLADASATSTFADVPQGQWYTRAIASAQKLGIVNGKDDGRFGVNDPITREDMAVMIYRISQQLHLTLTAEGGSASFADQAQIAAYAQTAVGAMKAAGIVDGMDNGSFAPKEHASRAQAATMIFRLFAQSSNVGL</sequence>
<dbReference type="InterPro" id="IPR006584">
    <property type="entry name" value="Cellulose-bd_IV"/>
</dbReference>
<dbReference type="PANTHER" id="PTHR30620:SF16">
    <property type="entry name" value="LYSOSOMAL BETA GLUCOSIDASE"/>
    <property type="match status" value="1"/>
</dbReference>
<dbReference type="PROSITE" id="PS51272">
    <property type="entry name" value="SLH"/>
    <property type="match status" value="3"/>
</dbReference>
<dbReference type="Gene3D" id="2.60.40.1180">
    <property type="entry name" value="Golgi alpha-mannosidase II"/>
    <property type="match status" value="1"/>
</dbReference>
<feature type="domain" description="CBM6" evidence="8">
    <location>
        <begin position="1395"/>
        <end position="1512"/>
    </location>
</feature>
<dbReference type="SUPFAM" id="SSF51445">
    <property type="entry name" value="(Trans)glycosidases"/>
    <property type="match status" value="2"/>
</dbReference>
<dbReference type="SUPFAM" id="SSF49785">
    <property type="entry name" value="Galactose-binding domain-like"/>
    <property type="match status" value="3"/>
</dbReference>
<dbReference type="Pfam" id="PF17189">
    <property type="entry name" value="Glyco_hydro_30C"/>
    <property type="match status" value="1"/>
</dbReference>
<dbReference type="Pfam" id="PF13290">
    <property type="entry name" value="CHB_HEX_C_1"/>
    <property type="match status" value="1"/>
</dbReference>
<proteinExistence type="inferred from homology"/>
<keyword evidence="11" id="KW-1185">Reference proteome</keyword>
<dbReference type="InterPro" id="IPR003343">
    <property type="entry name" value="Big_2"/>
</dbReference>
<organism evidence="10 11">
    <name type="scientific">Paenibacillus athensensis</name>
    <dbReference type="NCBI Taxonomy" id="1967502"/>
    <lineage>
        <taxon>Bacteria</taxon>
        <taxon>Bacillati</taxon>
        <taxon>Bacillota</taxon>
        <taxon>Bacilli</taxon>
        <taxon>Bacillales</taxon>
        <taxon>Paenibacillaceae</taxon>
        <taxon>Paenibacillus</taxon>
    </lineage>
</organism>
<dbReference type="PROSITE" id="PS51175">
    <property type="entry name" value="CBM6"/>
    <property type="match status" value="3"/>
</dbReference>
<feature type="domain" description="SLH" evidence="9">
    <location>
        <begin position="2089"/>
        <end position="2152"/>
    </location>
</feature>
<dbReference type="InterPro" id="IPR008964">
    <property type="entry name" value="Invasin/intimin_cell_adhesion"/>
</dbReference>
<dbReference type="OrthoDB" id="9805821at2"/>
<evidence type="ECO:0000313" key="10">
    <source>
        <dbReference type="EMBL" id="TFE89835.1"/>
    </source>
</evidence>
<evidence type="ECO:0000256" key="4">
    <source>
        <dbReference type="ARBA" id="ARBA00022729"/>
    </source>
</evidence>
<dbReference type="Pfam" id="PF02368">
    <property type="entry name" value="Big_2"/>
    <property type="match status" value="1"/>
</dbReference>
<dbReference type="EC" id="3.2.1.21" evidence="3"/>
<dbReference type="GO" id="GO:0008422">
    <property type="term" value="F:beta-glucosidase activity"/>
    <property type="evidence" value="ECO:0007669"/>
    <property type="project" value="UniProtKB-EC"/>
</dbReference>
<feature type="region of interest" description="Disordered" evidence="7">
    <location>
        <begin position="1811"/>
        <end position="1832"/>
    </location>
</feature>
<evidence type="ECO:0000313" key="11">
    <source>
        <dbReference type="Proteomes" id="UP000298246"/>
    </source>
</evidence>
<dbReference type="SUPFAM" id="SSF49373">
    <property type="entry name" value="Invasin/intimin cell-adhesion fragments"/>
    <property type="match status" value="1"/>
</dbReference>
<protein>
    <recommendedName>
        <fullName evidence="3">beta-glucosidase</fullName>
        <ecNumber evidence="3">3.2.1.21</ecNumber>
    </recommendedName>
</protein>
<dbReference type="Pfam" id="PF00395">
    <property type="entry name" value="SLH"/>
    <property type="match status" value="3"/>
</dbReference>
<dbReference type="EMBL" id="MYFO01000006">
    <property type="protein sequence ID" value="TFE89835.1"/>
    <property type="molecule type" value="Genomic_DNA"/>
</dbReference>
<dbReference type="InterPro" id="IPR033452">
    <property type="entry name" value="GH30_C"/>
</dbReference>
<comment type="caution">
    <text evidence="10">The sequence shown here is derived from an EMBL/GenBank/DDBJ whole genome shotgun (WGS) entry which is preliminary data.</text>
</comment>
<dbReference type="SUPFAM" id="SSF52279">
    <property type="entry name" value="Beta-D-glucan exohydrolase, C-terminal domain"/>
    <property type="match status" value="1"/>
</dbReference>
<dbReference type="Pfam" id="PF03422">
    <property type="entry name" value="CBM_6"/>
    <property type="match status" value="3"/>
</dbReference>
<dbReference type="InterPro" id="IPR008979">
    <property type="entry name" value="Galactose-bd-like_sf"/>
</dbReference>
<dbReference type="Pfam" id="PF00933">
    <property type="entry name" value="Glyco_hydro_3"/>
    <property type="match status" value="1"/>
</dbReference>
<keyword evidence="6" id="KW-0326">Glycosidase</keyword>
<dbReference type="Pfam" id="PF01915">
    <property type="entry name" value="Glyco_hydro_3_C"/>
    <property type="match status" value="1"/>
</dbReference>
<name>A0A4Y8Q8H7_9BACL</name>
<dbReference type="InterPro" id="IPR002772">
    <property type="entry name" value="Glyco_hydro_3_C"/>
</dbReference>
<feature type="domain" description="CBM6" evidence="8">
    <location>
        <begin position="1524"/>
        <end position="1640"/>
    </location>
</feature>
<feature type="domain" description="SLH" evidence="9">
    <location>
        <begin position="2155"/>
        <end position="2216"/>
    </location>
</feature>
<dbReference type="PANTHER" id="PTHR30620">
    <property type="entry name" value="PERIPLASMIC BETA-GLUCOSIDASE-RELATED"/>
    <property type="match status" value="1"/>
</dbReference>